<dbReference type="Proteomes" id="UP001211907">
    <property type="component" value="Unassembled WGS sequence"/>
</dbReference>
<evidence type="ECO:0008006" key="6">
    <source>
        <dbReference type="Google" id="ProtNLM"/>
    </source>
</evidence>
<feature type="region of interest" description="Disordered" evidence="1">
    <location>
        <begin position="182"/>
        <end position="222"/>
    </location>
</feature>
<dbReference type="EMBL" id="JADGJH010000295">
    <property type="protein sequence ID" value="KAJ3131446.1"/>
    <property type="molecule type" value="Genomic_DNA"/>
</dbReference>
<gene>
    <name evidence="4" type="ORF">HK100_006350</name>
</gene>
<reference evidence="4" key="1">
    <citation type="submission" date="2020-05" db="EMBL/GenBank/DDBJ databases">
        <title>Phylogenomic resolution of chytrid fungi.</title>
        <authorList>
            <person name="Stajich J.E."/>
            <person name="Amses K."/>
            <person name="Simmons R."/>
            <person name="Seto K."/>
            <person name="Myers J."/>
            <person name="Bonds A."/>
            <person name="Quandt C.A."/>
            <person name="Barry K."/>
            <person name="Liu P."/>
            <person name="Grigoriev I."/>
            <person name="Longcore J.E."/>
            <person name="James T.Y."/>
        </authorList>
    </citation>
    <scope>NUCLEOTIDE SEQUENCE</scope>
    <source>
        <strain evidence="4">JEL0513</strain>
    </source>
</reference>
<evidence type="ECO:0000256" key="1">
    <source>
        <dbReference type="SAM" id="MobiDB-lite"/>
    </source>
</evidence>
<evidence type="ECO:0000259" key="2">
    <source>
        <dbReference type="PROSITE" id="PS50097"/>
    </source>
</evidence>
<dbReference type="InterPro" id="IPR000210">
    <property type="entry name" value="BTB/POZ_dom"/>
</dbReference>
<accession>A0AAD5T636</accession>
<comment type="caution">
    <text evidence="4">The sequence shown here is derived from an EMBL/GenBank/DDBJ whole genome shotgun (WGS) entry which is preliminary data.</text>
</comment>
<keyword evidence="5" id="KW-1185">Reference proteome</keyword>
<dbReference type="PROSITE" id="PS51886">
    <property type="entry name" value="TLDC"/>
    <property type="match status" value="1"/>
</dbReference>
<dbReference type="InterPro" id="IPR006571">
    <property type="entry name" value="TLDc_dom"/>
</dbReference>
<feature type="region of interest" description="Disordered" evidence="1">
    <location>
        <begin position="296"/>
        <end position="348"/>
    </location>
</feature>
<dbReference type="AlphaFoldDB" id="A0AAD5T636"/>
<evidence type="ECO:0000313" key="5">
    <source>
        <dbReference type="Proteomes" id="UP001211907"/>
    </source>
</evidence>
<feature type="region of interest" description="Disordered" evidence="1">
    <location>
        <begin position="21"/>
        <end position="45"/>
    </location>
</feature>
<dbReference type="Pfam" id="PF07534">
    <property type="entry name" value="TLD"/>
    <property type="match status" value="1"/>
</dbReference>
<sequence>MKPRKSNVFMNKFSRAILRKDRNNFSANNNSSADSSDSPASALQNDTKINHLKKSRSFPWWLKKIKAMREKAFKSESPSSFSNDLVLLSRPKNSPSTEICDAIDSSNCNDAIPKHDQTIIAPTASLSQRVLIKSPFLNSRFNENAESKIAASPVLARSVEEIKAAQRRKSVAAKRLSVYERQNTFSSHRGHPGITPKKGIEKSNDDSSLTSSTYSTSSDSEDSSFDNVVLALTTWDREKKAKIPVNPGPISSKTAPISSIKNIVYTNNIRVAPKRISFAPQNPSIPEEEEFPVVTKPPIKTFSEPFSGSSRSSSRSSSGVPRMTVSGSNSSSGGTQTTANSGKKGSDKRVTILLPLSPSNCSSLPKPHLRHSPHQMKRSSLTAVEVHQRMQQQQKQIKVVDATYLLNMQLMYQYQSQVVLAQQQQILQQQQQQQQAFGRNSKTLLQFSKEEVSTRTIKAATSSAEAVLQRSRRQELLQKRGETVKMFASNSNRDQALLLDRIQKNSAFADAVLLIGPSETPMFVHAAILTEACEFYSCALAREWQAKLRLTESEKRLNKAVVRHPDVDCDTAKIVLHYIYTGSVQVPPSLLMKVALFADHLLLLELSKDCVRYLLKGGGLTVNNGLEVYVACDRLSLSANIGKTQTLNIIKKDFNTALESGRETLCAMEPSRLAALLAFTPYSALDRWRVLVAWAKARQGVGELSLESGLPSSPDTSCCFDIEVGKEDIEPLIPNIGFFSLSLFEYETHLIPYLPIIPCHIHAHLAFHFKAQHSFENVVPWGKLYCESKILDPMQLEVLHNEVNDSVSVFSGNSSGNGSSGNCLVETSLRMLFRASEHNFSGQAFHDACDGRENTLTLIKSCTGVTFGGFIDSAWTSHSGYVAARADAFLFHIAFSTVATMPHNCGVIFEKGLCMDMAKAVYGNIDRGPVFGNGHDLKLEGRLCFSFMGSSFSFGAGKGIPGFERGHGYSSCEIEEYEVFELFV</sequence>
<dbReference type="SMART" id="SM00225">
    <property type="entry name" value="BTB"/>
    <property type="match status" value="1"/>
</dbReference>
<evidence type="ECO:0000313" key="4">
    <source>
        <dbReference type="EMBL" id="KAJ3131446.1"/>
    </source>
</evidence>
<feature type="domain" description="BTB" evidence="2">
    <location>
        <begin position="509"/>
        <end position="588"/>
    </location>
</feature>
<dbReference type="SUPFAM" id="SSF54695">
    <property type="entry name" value="POZ domain"/>
    <property type="match status" value="1"/>
</dbReference>
<name>A0AAD5T636_9FUNG</name>
<feature type="compositionally biased region" description="Low complexity" evidence="1">
    <location>
        <begin position="206"/>
        <end position="218"/>
    </location>
</feature>
<proteinExistence type="predicted"/>
<feature type="domain" description="TLDc" evidence="3">
    <location>
        <begin position="797"/>
        <end position="984"/>
    </location>
</feature>
<protein>
    <recommendedName>
        <fullName evidence="6">BTB domain-containing protein</fullName>
    </recommendedName>
</protein>
<dbReference type="Pfam" id="PF00651">
    <property type="entry name" value="BTB"/>
    <property type="match status" value="1"/>
</dbReference>
<dbReference type="InterPro" id="IPR011333">
    <property type="entry name" value="SKP1/BTB/POZ_sf"/>
</dbReference>
<evidence type="ECO:0000259" key="3">
    <source>
        <dbReference type="PROSITE" id="PS51886"/>
    </source>
</evidence>
<dbReference type="PROSITE" id="PS50097">
    <property type="entry name" value="BTB"/>
    <property type="match status" value="1"/>
</dbReference>
<organism evidence="4 5">
    <name type="scientific">Physocladia obscura</name>
    <dbReference type="NCBI Taxonomy" id="109957"/>
    <lineage>
        <taxon>Eukaryota</taxon>
        <taxon>Fungi</taxon>
        <taxon>Fungi incertae sedis</taxon>
        <taxon>Chytridiomycota</taxon>
        <taxon>Chytridiomycota incertae sedis</taxon>
        <taxon>Chytridiomycetes</taxon>
        <taxon>Chytridiales</taxon>
        <taxon>Chytriomycetaceae</taxon>
        <taxon>Physocladia</taxon>
    </lineage>
</organism>
<feature type="compositionally biased region" description="Low complexity" evidence="1">
    <location>
        <begin position="24"/>
        <end position="42"/>
    </location>
</feature>
<feature type="compositionally biased region" description="Low complexity" evidence="1">
    <location>
        <begin position="307"/>
        <end position="342"/>
    </location>
</feature>
<dbReference type="Gene3D" id="3.30.710.10">
    <property type="entry name" value="Potassium Channel Kv1.1, Chain A"/>
    <property type="match status" value="1"/>
</dbReference>
<dbReference type="PANTHER" id="PTHR24413">
    <property type="entry name" value="SPECKLE-TYPE POZ PROTEIN"/>
    <property type="match status" value="1"/>
</dbReference>